<dbReference type="SUPFAM" id="SSF88723">
    <property type="entry name" value="PIN domain-like"/>
    <property type="match status" value="1"/>
</dbReference>
<protein>
    <recommendedName>
        <fullName evidence="1">PIN domain-containing protein</fullName>
    </recommendedName>
</protein>
<dbReference type="EMBL" id="AP018216">
    <property type="protein sequence ID" value="BAY68306.1"/>
    <property type="molecule type" value="Genomic_DNA"/>
</dbReference>
<dbReference type="CDD" id="cd09872">
    <property type="entry name" value="PIN_Sll0205-like"/>
    <property type="match status" value="1"/>
</dbReference>
<dbReference type="PANTHER" id="PTHR36173:SF1">
    <property type="entry name" value="RIBONUCLEASE VAPC22"/>
    <property type="match status" value="1"/>
</dbReference>
<dbReference type="InterPro" id="IPR041705">
    <property type="entry name" value="PIN_Sll0205"/>
</dbReference>
<dbReference type="AlphaFoldDB" id="A0A1Z4KH46"/>
<sequence length="134" mass="14945">MGSTPVKLLLDTHIWLWYLLGNERLSPGLQTTIAATTTELWLSPISIWETLLLAEKGRISLQPNPVAWVDLALNTLEIREAPLNRHIAILSRQIQLPHQDPGDRFIAATAVHHQLTLATVDTNLTGTSWLQTLS</sequence>
<reference evidence="2 3" key="1">
    <citation type="submission" date="2017-06" db="EMBL/GenBank/DDBJ databases">
        <title>Genome sequencing of cyanobaciteial culture collection at National Institute for Environmental Studies (NIES).</title>
        <authorList>
            <person name="Hirose Y."/>
            <person name="Shimura Y."/>
            <person name="Fujisawa T."/>
            <person name="Nakamura Y."/>
            <person name="Kawachi M."/>
        </authorList>
    </citation>
    <scope>NUCLEOTIDE SEQUENCE [LARGE SCALE GENOMIC DNA]</scope>
    <source>
        <strain evidence="2 3">NIES-23</strain>
    </source>
</reference>
<evidence type="ECO:0000259" key="1">
    <source>
        <dbReference type="Pfam" id="PF01850"/>
    </source>
</evidence>
<evidence type="ECO:0000313" key="2">
    <source>
        <dbReference type="EMBL" id="BAY68306.1"/>
    </source>
</evidence>
<accession>A0A1Z4KH46</accession>
<organism evidence="2 3">
    <name type="scientific">Trichormus variabilis NIES-23</name>
    <dbReference type="NCBI Taxonomy" id="1973479"/>
    <lineage>
        <taxon>Bacteria</taxon>
        <taxon>Bacillati</taxon>
        <taxon>Cyanobacteriota</taxon>
        <taxon>Cyanophyceae</taxon>
        <taxon>Nostocales</taxon>
        <taxon>Nostocaceae</taxon>
        <taxon>Trichormus</taxon>
    </lineage>
</organism>
<dbReference type="InterPro" id="IPR052919">
    <property type="entry name" value="TA_system_RNase"/>
</dbReference>
<dbReference type="Proteomes" id="UP000217507">
    <property type="component" value="Chromosome"/>
</dbReference>
<evidence type="ECO:0000313" key="3">
    <source>
        <dbReference type="Proteomes" id="UP000217507"/>
    </source>
</evidence>
<dbReference type="PANTHER" id="PTHR36173">
    <property type="entry name" value="RIBONUCLEASE VAPC16-RELATED"/>
    <property type="match status" value="1"/>
</dbReference>
<dbReference type="Gene3D" id="3.40.50.1010">
    <property type="entry name" value="5'-nuclease"/>
    <property type="match status" value="1"/>
</dbReference>
<dbReference type="InterPro" id="IPR002716">
    <property type="entry name" value="PIN_dom"/>
</dbReference>
<gene>
    <name evidence="2" type="ORF">NIES23_10910</name>
</gene>
<name>A0A1Z4KH46_ANAVA</name>
<dbReference type="InterPro" id="IPR029060">
    <property type="entry name" value="PIN-like_dom_sf"/>
</dbReference>
<proteinExistence type="predicted"/>
<feature type="domain" description="PIN" evidence="1">
    <location>
        <begin position="9"/>
        <end position="125"/>
    </location>
</feature>
<dbReference type="Pfam" id="PF01850">
    <property type="entry name" value="PIN"/>
    <property type="match status" value="1"/>
</dbReference>